<reference evidence="3 4" key="1">
    <citation type="submission" date="2019-07" db="EMBL/GenBank/DDBJ databases">
        <title>Chromosome genome assembly for large yellow croaker.</title>
        <authorList>
            <person name="Xiao S."/>
        </authorList>
    </citation>
    <scope>NUCLEOTIDE SEQUENCE [LARGE SCALE GENOMIC DNA]</scope>
    <source>
        <strain evidence="3">JMULYC20181020</strain>
        <tissue evidence="3">Muscle</tissue>
    </source>
</reference>
<feature type="transmembrane region" description="Helical" evidence="2">
    <location>
        <begin position="6"/>
        <end position="28"/>
    </location>
</feature>
<feature type="compositionally biased region" description="Polar residues" evidence="1">
    <location>
        <begin position="78"/>
        <end position="96"/>
    </location>
</feature>
<gene>
    <name evidence="3" type="ORF">D5F01_LYC18102</name>
</gene>
<dbReference type="Proteomes" id="UP000424527">
    <property type="component" value="Unassembled WGS sequence"/>
</dbReference>
<feature type="region of interest" description="Disordered" evidence="1">
    <location>
        <begin position="165"/>
        <end position="210"/>
    </location>
</feature>
<evidence type="ECO:0000313" key="4">
    <source>
        <dbReference type="Proteomes" id="UP000424527"/>
    </source>
</evidence>
<keyword evidence="2" id="KW-0472">Membrane</keyword>
<name>A0A6G0HUH2_LARCR</name>
<keyword evidence="4" id="KW-1185">Reference proteome</keyword>
<evidence type="ECO:0000256" key="1">
    <source>
        <dbReference type="SAM" id="MobiDB-lite"/>
    </source>
</evidence>
<keyword evidence="2" id="KW-1133">Transmembrane helix</keyword>
<feature type="compositionally biased region" description="Polar residues" evidence="1">
    <location>
        <begin position="121"/>
        <end position="133"/>
    </location>
</feature>
<keyword evidence="2" id="KW-0812">Transmembrane</keyword>
<proteinExistence type="predicted"/>
<evidence type="ECO:0000256" key="2">
    <source>
        <dbReference type="SAM" id="Phobius"/>
    </source>
</evidence>
<organism evidence="3 4">
    <name type="scientific">Larimichthys crocea</name>
    <name type="common">Large yellow croaker</name>
    <name type="synonym">Pseudosciaena crocea</name>
    <dbReference type="NCBI Taxonomy" id="215358"/>
    <lineage>
        <taxon>Eukaryota</taxon>
        <taxon>Metazoa</taxon>
        <taxon>Chordata</taxon>
        <taxon>Craniata</taxon>
        <taxon>Vertebrata</taxon>
        <taxon>Euteleostomi</taxon>
        <taxon>Actinopterygii</taxon>
        <taxon>Neopterygii</taxon>
        <taxon>Teleostei</taxon>
        <taxon>Neoteleostei</taxon>
        <taxon>Acanthomorphata</taxon>
        <taxon>Eupercaria</taxon>
        <taxon>Sciaenidae</taxon>
        <taxon>Larimichthys</taxon>
    </lineage>
</organism>
<evidence type="ECO:0000313" key="3">
    <source>
        <dbReference type="EMBL" id="KAE8282713.1"/>
    </source>
</evidence>
<sequence length="210" mass="22840">MAIPWLLVVMAAAVFVSMVLLVAVCLNCRDKGPLVSIRQTNASEEPSGFRVIHPTQPINDRNSIHPAAHLLSPFSDAGTQRHSTYTATETDSNPSYENPVVVESDNDDPGYIIVLPEGATPVTNQSRASTPSSDVLHDYENVPEKKTDSRGEYLNVENFHSEAWSPSLSRPLFGCESSTQSKSSDDDDDDDDDGDSDSEGNYVNVNEAPL</sequence>
<protein>
    <submittedName>
        <fullName evidence="3">Uncharacterized protein</fullName>
    </submittedName>
</protein>
<feature type="compositionally biased region" description="Basic and acidic residues" evidence="1">
    <location>
        <begin position="135"/>
        <end position="150"/>
    </location>
</feature>
<comment type="caution">
    <text evidence="3">The sequence shown here is derived from an EMBL/GenBank/DDBJ whole genome shotgun (WGS) entry which is preliminary data.</text>
</comment>
<feature type="region of interest" description="Disordered" evidence="1">
    <location>
        <begin position="78"/>
        <end position="150"/>
    </location>
</feature>
<dbReference type="EMBL" id="REGW02000018">
    <property type="protein sequence ID" value="KAE8282713.1"/>
    <property type="molecule type" value="Genomic_DNA"/>
</dbReference>
<dbReference type="AlphaFoldDB" id="A0A6G0HUH2"/>
<feature type="compositionally biased region" description="Acidic residues" evidence="1">
    <location>
        <begin position="185"/>
        <end position="198"/>
    </location>
</feature>
<accession>A0A6G0HUH2</accession>